<dbReference type="Proteomes" id="UP000435985">
    <property type="component" value="Unassembled WGS sequence"/>
</dbReference>
<reference evidence="12 13" key="1">
    <citation type="journal article" date="2019" name="Nat. Med.">
        <title>A library of human gut bacterial isolates paired with longitudinal multiomics data enables mechanistic microbiome research.</title>
        <authorList>
            <person name="Poyet M."/>
            <person name="Groussin M."/>
            <person name="Gibbons S.M."/>
            <person name="Avila-Pacheco J."/>
            <person name="Jiang X."/>
            <person name="Kearney S.M."/>
            <person name="Perrotta A.R."/>
            <person name="Berdy B."/>
            <person name="Zhao S."/>
            <person name="Lieberman T.D."/>
            <person name="Swanson P.K."/>
            <person name="Smith M."/>
            <person name="Roesemann S."/>
            <person name="Alexander J.E."/>
            <person name="Rich S.A."/>
            <person name="Livny J."/>
            <person name="Vlamakis H."/>
            <person name="Clish C."/>
            <person name="Bullock K."/>
            <person name="Deik A."/>
            <person name="Scott J."/>
            <person name="Pierce K.A."/>
            <person name="Xavier R.J."/>
            <person name="Alm E.J."/>
        </authorList>
    </citation>
    <scope>NUCLEOTIDE SEQUENCE [LARGE SCALE GENOMIC DNA]</scope>
    <source>
        <strain evidence="7 17">BIOML-A134</strain>
        <strain evidence="8 15">BIOML-A14</strain>
        <strain evidence="5 13">BIOML-A160</strain>
        <strain evidence="6 12">BIOML-A163</strain>
        <strain evidence="4 16">BIOML-A183</strain>
        <strain evidence="9 14">BIOML-A2</strain>
    </source>
</reference>
<dbReference type="Proteomes" id="UP000323717">
    <property type="component" value="Unassembled WGS sequence"/>
</dbReference>
<evidence type="ECO:0000313" key="13">
    <source>
        <dbReference type="Proteomes" id="UP000365824"/>
    </source>
</evidence>
<evidence type="ECO:0000313" key="9">
    <source>
        <dbReference type="EMBL" id="KAB1323760.1"/>
    </source>
</evidence>
<evidence type="ECO:0000313" key="16">
    <source>
        <dbReference type="Proteomes" id="UP000460135"/>
    </source>
</evidence>
<feature type="domain" description="Purple acid phosphatase N-terminal" evidence="3">
    <location>
        <begin position="36"/>
        <end position="118"/>
    </location>
</feature>
<evidence type="ECO:0000313" key="4">
    <source>
        <dbReference type="EMBL" id="KAA3803938.1"/>
    </source>
</evidence>
<dbReference type="SUPFAM" id="SSF49363">
    <property type="entry name" value="Purple acid phosphatase, N-terminal domain"/>
    <property type="match status" value="1"/>
</dbReference>
<evidence type="ECO:0000313" key="12">
    <source>
        <dbReference type="Proteomes" id="UP000323717"/>
    </source>
</evidence>
<evidence type="ECO:0000313" key="8">
    <source>
        <dbReference type="EMBL" id="KAA4662333.1"/>
    </source>
</evidence>
<keyword evidence="1" id="KW-0732">Signal</keyword>
<name>A0A1Y4PHI7_BACOV</name>
<dbReference type="Pfam" id="PF00149">
    <property type="entry name" value="Metallophos"/>
    <property type="match status" value="1"/>
</dbReference>
<evidence type="ECO:0000313" key="5">
    <source>
        <dbReference type="EMBL" id="KAA3923057.1"/>
    </source>
</evidence>
<evidence type="ECO:0000313" key="15">
    <source>
        <dbReference type="Proteomes" id="UP000435985"/>
    </source>
</evidence>
<accession>A0A1Y4PHI7</accession>
<evidence type="ECO:0000313" key="7">
    <source>
        <dbReference type="EMBL" id="KAA4095753.1"/>
    </source>
</evidence>
<dbReference type="RefSeq" id="WP_004296678.1">
    <property type="nucleotide sequence ID" value="NZ_BAABYJ010000001.1"/>
</dbReference>
<dbReference type="Proteomes" id="UP000460135">
    <property type="component" value="Unassembled WGS sequence"/>
</dbReference>
<dbReference type="SUPFAM" id="SSF56300">
    <property type="entry name" value="Metallo-dependent phosphatases"/>
    <property type="match status" value="1"/>
</dbReference>
<dbReference type="PANTHER" id="PTHR22953">
    <property type="entry name" value="ACID PHOSPHATASE RELATED"/>
    <property type="match status" value="1"/>
</dbReference>
<protein>
    <submittedName>
        <fullName evidence="6">Acid phosphatase</fullName>
    </submittedName>
    <submittedName>
        <fullName evidence="10">Metallophosphoesterase</fullName>
    </submittedName>
</protein>
<dbReference type="EMBL" id="VWLE01000333">
    <property type="protein sequence ID" value="KAA3945091.1"/>
    <property type="molecule type" value="Genomic_DNA"/>
</dbReference>
<evidence type="ECO:0000313" key="10">
    <source>
        <dbReference type="EMBL" id="MDC2408680.1"/>
    </source>
</evidence>
<dbReference type="PANTHER" id="PTHR22953:SF153">
    <property type="entry name" value="PURPLE ACID PHOSPHATASE"/>
    <property type="match status" value="1"/>
</dbReference>
<dbReference type="Pfam" id="PF16656">
    <property type="entry name" value="Pur_ac_phosph_N"/>
    <property type="match status" value="1"/>
</dbReference>
<evidence type="ECO:0000313" key="17">
    <source>
        <dbReference type="Proteomes" id="UP000473905"/>
    </source>
</evidence>
<dbReference type="EMBL" id="VWFO01000029">
    <property type="protein sequence ID" value="KAA4662333.1"/>
    <property type="molecule type" value="Genomic_DNA"/>
</dbReference>
<dbReference type="InterPro" id="IPR039331">
    <property type="entry name" value="PAPs-like"/>
</dbReference>
<dbReference type="EMBL" id="JAQQPO010000052">
    <property type="protein sequence ID" value="MDC7961622.1"/>
    <property type="molecule type" value="Genomic_DNA"/>
</dbReference>
<dbReference type="EMBL" id="VWKB01000021">
    <property type="protein sequence ID" value="KAA4095753.1"/>
    <property type="molecule type" value="Genomic_DNA"/>
</dbReference>
<evidence type="ECO:0000259" key="3">
    <source>
        <dbReference type="Pfam" id="PF16656"/>
    </source>
</evidence>
<dbReference type="EMBL" id="VWFC01000026">
    <property type="protein sequence ID" value="KAB1323760.1"/>
    <property type="molecule type" value="Genomic_DNA"/>
</dbReference>
<dbReference type="InterPro" id="IPR029052">
    <property type="entry name" value="Metallo-depent_PP-like"/>
</dbReference>
<dbReference type="Proteomes" id="UP001214017">
    <property type="component" value="Unassembled WGS sequence"/>
</dbReference>
<reference evidence="10" key="2">
    <citation type="submission" date="2022-10" db="EMBL/GenBank/DDBJ databases">
        <title>Human gut microbiome strain richness.</title>
        <authorList>
            <person name="Chen-Liaw A."/>
        </authorList>
    </citation>
    <scope>NUCLEOTIDE SEQUENCE</scope>
    <source>
        <strain evidence="10">F7_m1001271B151109d0_201107</strain>
        <strain evidence="11">RTP21484st1_H8_RTP21484_190118</strain>
    </source>
</reference>
<dbReference type="Gene3D" id="2.60.40.380">
    <property type="entry name" value="Purple acid phosphatase-like, N-terminal"/>
    <property type="match status" value="1"/>
</dbReference>
<gene>
    <name evidence="9" type="ORF">F3B53_18575</name>
    <name evidence="8" type="ORF">F3B98_19675</name>
    <name evidence="7" type="ORF">F3D66_15440</name>
    <name evidence="6" type="ORF">F3D71_19410</name>
    <name evidence="5" type="ORF">F3F25_24980</name>
    <name evidence="4" type="ORF">F3F51_15195</name>
    <name evidence="10" type="ORF">PO240_12420</name>
    <name evidence="11" type="ORF">PQ628_25830</name>
</gene>
<organism evidence="6 12">
    <name type="scientific">Bacteroides ovatus</name>
    <dbReference type="NCBI Taxonomy" id="28116"/>
    <lineage>
        <taxon>Bacteria</taxon>
        <taxon>Pseudomonadati</taxon>
        <taxon>Bacteroidota</taxon>
        <taxon>Bacteroidia</taxon>
        <taxon>Bacteroidales</taxon>
        <taxon>Bacteroidaceae</taxon>
        <taxon>Bacteroides</taxon>
    </lineage>
</organism>
<dbReference type="Gene3D" id="3.60.21.10">
    <property type="match status" value="1"/>
</dbReference>
<dbReference type="GO" id="GO:0003993">
    <property type="term" value="F:acid phosphatase activity"/>
    <property type="evidence" value="ECO:0007669"/>
    <property type="project" value="InterPro"/>
</dbReference>
<dbReference type="Proteomes" id="UP001215078">
    <property type="component" value="Unassembled WGS sequence"/>
</dbReference>
<keyword evidence="17" id="KW-1185">Reference proteome</keyword>
<dbReference type="InterPro" id="IPR015914">
    <property type="entry name" value="PAPs_N"/>
</dbReference>
<dbReference type="EMBL" id="VWLB01000058">
    <property type="protein sequence ID" value="KAA3923057.1"/>
    <property type="molecule type" value="Genomic_DNA"/>
</dbReference>
<feature type="domain" description="Calcineurin-like phosphoesterase" evidence="2">
    <location>
        <begin position="147"/>
        <end position="340"/>
    </location>
</feature>
<dbReference type="InterPro" id="IPR008963">
    <property type="entry name" value="Purple_acid_Pase-like_N"/>
</dbReference>
<evidence type="ECO:0000256" key="1">
    <source>
        <dbReference type="ARBA" id="ARBA00022729"/>
    </source>
</evidence>
<dbReference type="EMBL" id="VWLX01000010">
    <property type="protein sequence ID" value="KAA3803938.1"/>
    <property type="molecule type" value="Genomic_DNA"/>
</dbReference>
<evidence type="ECO:0000313" key="14">
    <source>
        <dbReference type="Proteomes" id="UP000375690"/>
    </source>
</evidence>
<evidence type="ECO:0000313" key="6">
    <source>
        <dbReference type="EMBL" id="KAA3945091.1"/>
    </source>
</evidence>
<dbReference type="AlphaFoldDB" id="A0A1Y4PHI7"/>
<proteinExistence type="predicted"/>
<evidence type="ECO:0000313" key="11">
    <source>
        <dbReference type="EMBL" id="MDC7961622.1"/>
    </source>
</evidence>
<dbReference type="EMBL" id="JAQNWR010000008">
    <property type="protein sequence ID" value="MDC2408680.1"/>
    <property type="molecule type" value="Genomic_DNA"/>
</dbReference>
<evidence type="ECO:0000259" key="2">
    <source>
        <dbReference type="Pfam" id="PF00149"/>
    </source>
</evidence>
<dbReference type="InterPro" id="IPR004843">
    <property type="entry name" value="Calcineurin-like_PHP"/>
</dbReference>
<dbReference type="Proteomes" id="UP000365824">
    <property type="component" value="Unassembled WGS sequence"/>
</dbReference>
<dbReference type="Proteomes" id="UP000473905">
    <property type="component" value="Unassembled WGS sequence"/>
</dbReference>
<sequence>MRNWIIVFFVIFAARLSAHDGDSIKITHGPYLCDMSTDGVTVVWTTNKPALSWVEVAPAGEDHFYGKERPRYYDTESGRKRANDTIHRVRIKHLEPGREYRYRIFSREVVSWPSSDWVTYGLIAASNVYKQEPFRFRTFDDRKKEISFLVLNDIHGRSDYMKSLCREVDFKSLDFVLLNGDMSSWVEGQEQICKDYIDACVELFASEVPIVFNRGNHETRGVYSDALIKYFPTSTGTFYYRFNIGKVCFLVLDSGEDKPDSDLEYAGIADYDNYREEETLWLRSVVEENDFKQSSLRIAFLHIPPTIGNWHGNYHLQQTLLPVLNTAGIDLMLSGHTHKYYFRESEPDKANFPILVNDNNSYLLCKIKDGKMVIDVVGANGKDKKQHQFDVKF</sequence>
<comment type="caution">
    <text evidence="6">The sequence shown here is derived from an EMBL/GenBank/DDBJ whole genome shotgun (WGS) entry which is preliminary data.</text>
</comment>
<dbReference type="KEGG" id="boa:Bovatus_01320"/>
<dbReference type="GO" id="GO:0046872">
    <property type="term" value="F:metal ion binding"/>
    <property type="evidence" value="ECO:0007669"/>
    <property type="project" value="InterPro"/>
</dbReference>
<dbReference type="Proteomes" id="UP000375690">
    <property type="component" value="Unassembled WGS sequence"/>
</dbReference>
<dbReference type="GeneID" id="29452309"/>